<dbReference type="EMBL" id="JACAGJ010000005">
    <property type="protein sequence ID" value="MDM1073042.1"/>
    <property type="molecule type" value="Genomic_DNA"/>
</dbReference>
<comment type="caution">
    <text evidence="1">The sequence shown here is derived from an EMBL/GenBank/DDBJ whole genome shotgun (WGS) entry which is preliminary data.</text>
</comment>
<reference evidence="1" key="2">
    <citation type="journal article" date="2022" name="Sci. Total Environ.">
        <title>Prevalence, transmission, and molecular epidemiology of tet(X)-positive bacteria among humans, animals, and environmental niches in China: An epidemiological, and genomic-based study.</title>
        <authorList>
            <person name="Dong N."/>
            <person name="Zeng Y."/>
            <person name="Cai C."/>
            <person name="Sun C."/>
            <person name="Lu J."/>
            <person name="Liu C."/>
            <person name="Zhou H."/>
            <person name="Sun Q."/>
            <person name="Shu L."/>
            <person name="Wang H."/>
            <person name="Wang Y."/>
            <person name="Wang S."/>
            <person name="Wu C."/>
            <person name="Chan E.W."/>
            <person name="Chen G."/>
            <person name="Shen Z."/>
            <person name="Chen S."/>
            <person name="Zhang R."/>
        </authorList>
    </citation>
    <scope>NUCLEOTIDE SEQUENCE</scope>
    <source>
        <strain evidence="1">R655-4</strain>
    </source>
</reference>
<evidence type="ECO:0000313" key="1">
    <source>
        <dbReference type="EMBL" id="MDM1073042.1"/>
    </source>
</evidence>
<accession>A0AAJ1V8E2</accession>
<sequence>MKKKLILLNEIGLNEIFTQAFVREGYDVISILQDPFIYKKNIWTKLMNVYYRIILKNNNFYGEDYYKKLDKEVYKRLKEIKTQVDYTLVFRADYYSKKNIELLRKKSKKLITYQYDGWELGKGIVKHKDYFDRVFFFEKADLSKFGSMALPLTNCYFTTNETQAPIDFDIFYIGTGTNTRIKYIKNLYSRLGKKIKIKGLITIPDYQKEDKWGDIKFSHQGLKYNDNIALLRTSKCLIDIKFTYHDGLSFRFFEALYYKKKLITNNQSVKKYDFYHPNNIFITDFENLDGIEEFLDKPYIEIDKKIVDKYGFTNWSRYVLDIHPYQEIKLP</sequence>
<reference evidence="1" key="1">
    <citation type="submission" date="2020-06" db="EMBL/GenBank/DDBJ databases">
        <authorList>
            <person name="Dong N."/>
        </authorList>
    </citation>
    <scope>NUCLEOTIDE SEQUENCE</scope>
    <source>
        <strain evidence="1">R655-4</strain>
    </source>
</reference>
<protein>
    <submittedName>
        <fullName evidence="1">Uncharacterized protein</fullName>
    </submittedName>
</protein>
<evidence type="ECO:0000313" key="2">
    <source>
        <dbReference type="Proteomes" id="UP001170959"/>
    </source>
</evidence>
<name>A0AAJ1V8E2_9FLAO</name>
<dbReference type="RefSeq" id="WP_286493760.1">
    <property type="nucleotide sequence ID" value="NZ_JACAGJ010000005.1"/>
</dbReference>
<dbReference type="Proteomes" id="UP001170959">
    <property type="component" value="Unassembled WGS sequence"/>
</dbReference>
<gene>
    <name evidence="1" type="ORF">HX001_11165</name>
</gene>
<organism evidence="1 2">
    <name type="scientific">Empedobacter brevis</name>
    <dbReference type="NCBI Taxonomy" id="247"/>
    <lineage>
        <taxon>Bacteria</taxon>
        <taxon>Pseudomonadati</taxon>
        <taxon>Bacteroidota</taxon>
        <taxon>Flavobacteriia</taxon>
        <taxon>Flavobacteriales</taxon>
        <taxon>Weeksellaceae</taxon>
        <taxon>Empedobacter</taxon>
    </lineage>
</organism>
<proteinExistence type="predicted"/>
<dbReference type="AlphaFoldDB" id="A0AAJ1V8E2"/>